<feature type="compositionally biased region" description="Basic and acidic residues" evidence="1">
    <location>
        <begin position="126"/>
        <end position="139"/>
    </location>
</feature>
<evidence type="ECO:0000313" key="2">
    <source>
        <dbReference type="EMBL" id="CAA9472137.1"/>
    </source>
</evidence>
<organism evidence="2">
    <name type="scientific">uncultured Solirubrobacteraceae bacterium</name>
    <dbReference type="NCBI Taxonomy" id="1162706"/>
    <lineage>
        <taxon>Bacteria</taxon>
        <taxon>Bacillati</taxon>
        <taxon>Actinomycetota</taxon>
        <taxon>Thermoleophilia</taxon>
        <taxon>Solirubrobacterales</taxon>
        <taxon>Solirubrobacteraceae</taxon>
        <taxon>environmental samples</taxon>
    </lineage>
</organism>
<feature type="compositionally biased region" description="Basic and acidic residues" evidence="1">
    <location>
        <begin position="102"/>
        <end position="119"/>
    </location>
</feature>
<dbReference type="EMBL" id="CADCVT010000005">
    <property type="protein sequence ID" value="CAA9472137.1"/>
    <property type="molecule type" value="Genomic_DNA"/>
</dbReference>
<feature type="non-terminal residue" evidence="2">
    <location>
        <position position="1"/>
    </location>
</feature>
<reference evidence="2" key="1">
    <citation type="submission" date="2020-02" db="EMBL/GenBank/DDBJ databases">
        <authorList>
            <person name="Meier V. D."/>
        </authorList>
    </citation>
    <scope>NUCLEOTIDE SEQUENCE</scope>
    <source>
        <strain evidence="2">AVDCRST_MAG85</strain>
    </source>
</reference>
<gene>
    <name evidence="2" type="ORF">AVDCRST_MAG85-26</name>
</gene>
<feature type="compositionally biased region" description="Basic and acidic residues" evidence="1">
    <location>
        <begin position="77"/>
        <end position="95"/>
    </location>
</feature>
<feature type="compositionally biased region" description="Basic and acidic residues" evidence="1">
    <location>
        <begin position="261"/>
        <end position="287"/>
    </location>
</feature>
<protein>
    <submittedName>
        <fullName evidence="2">Protein QmcA (Possibly involved in integral membrane quality control)</fullName>
    </submittedName>
</protein>
<dbReference type="AlphaFoldDB" id="A0A6J4REZ4"/>
<feature type="non-terminal residue" evidence="2">
    <location>
        <position position="301"/>
    </location>
</feature>
<evidence type="ECO:0000256" key="1">
    <source>
        <dbReference type="SAM" id="MobiDB-lite"/>
    </source>
</evidence>
<feature type="region of interest" description="Disordered" evidence="1">
    <location>
        <begin position="1"/>
        <end position="301"/>
    </location>
</feature>
<feature type="compositionally biased region" description="Basic and acidic residues" evidence="1">
    <location>
        <begin position="198"/>
        <end position="240"/>
    </location>
</feature>
<sequence length="301" mass="32992">GRSHRHRRAGALRAVPRVADHQDHPAGQGGRRRATRPLQPHARSRAGDRHPVHRPGQAADRPARAGRLVPPAVGDHQGQRDREHRHGPLLHDHRLAQRHLRGREPAAGDRAAHRHDAAQRHRQPHARGDADEPRPDQHPAAHGPRRGHGPLGNPRQPRRAEVDRPARDDPGGDGEADARRARPSRDDPPGRGHQGLADPHRRGREAVRGAQGRGREDRGDPARGGRVAGDRDGLRLDPRRPSRPGAPQLPVPADAPAARAGRGEQDLHHPERGHERAVEPVDAPVERRRQRRAAAGSARAV</sequence>
<feature type="compositionally biased region" description="Basic and acidic residues" evidence="1">
    <location>
        <begin position="158"/>
        <end position="190"/>
    </location>
</feature>
<proteinExistence type="predicted"/>
<feature type="compositionally biased region" description="Basic residues" evidence="1">
    <location>
        <begin position="1"/>
        <end position="10"/>
    </location>
</feature>
<accession>A0A6J4REZ4</accession>
<name>A0A6J4REZ4_9ACTN</name>